<dbReference type="PANTHER" id="PTHR37702:SF9">
    <property type="entry name" value="PROLINE-RICH FAMILY PROTEIN"/>
    <property type="match status" value="1"/>
</dbReference>
<dbReference type="PANTHER" id="PTHR37702">
    <property type="entry name" value="PROLINE-RICH FAMILY PROTEIN"/>
    <property type="match status" value="1"/>
</dbReference>
<dbReference type="EMBL" id="GDJX01014914">
    <property type="protein sequence ID" value="JAT53022.1"/>
    <property type="molecule type" value="Transcribed_RNA"/>
</dbReference>
<dbReference type="AlphaFoldDB" id="A0A1D1YEI0"/>
<gene>
    <name evidence="2" type="ORF">g.24519</name>
</gene>
<protein>
    <submittedName>
        <fullName evidence="2">Uncharacterized protein</fullName>
    </submittedName>
</protein>
<feature type="compositionally biased region" description="Pro residues" evidence="1">
    <location>
        <begin position="67"/>
        <end position="88"/>
    </location>
</feature>
<feature type="non-terminal residue" evidence="2">
    <location>
        <position position="1"/>
    </location>
</feature>
<evidence type="ECO:0000256" key="1">
    <source>
        <dbReference type="SAM" id="MobiDB-lite"/>
    </source>
</evidence>
<proteinExistence type="predicted"/>
<reference evidence="2" key="1">
    <citation type="submission" date="2015-07" db="EMBL/GenBank/DDBJ databases">
        <title>Transcriptome Assembly of Anthurium amnicola.</title>
        <authorList>
            <person name="Suzuki J."/>
        </authorList>
    </citation>
    <scope>NUCLEOTIDE SEQUENCE</scope>
</reference>
<evidence type="ECO:0000313" key="2">
    <source>
        <dbReference type="EMBL" id="JAT53022.1"/>
    </source>
</evidence>
<sequence length="170" mass="18238">RERERESTECSCADFSSEMAKHPFTRSSLLLLFASLSAMAAAAVKDHVSCTMCLSCDNPCHRFLSPPPSLPSPPPPTSSSSSSPPPPGSGGYYSYSPPPPSGGGGYSYPPPHVNYPVPPPPNPILPYFPFYFHSPPGPSQTISGSSPLVVPPFPPKLQLFLLFLPFLLFF</sequence>
<organism evidence="2">
    <name type="scientific">Anthurium amnicola</name>
    <dbReference type="NCBI Taxonomy" id="1678845"/>
    <lineage>
        <taxon>Eukaryota</taxon>
        <taxon>Viridiplantae</taxon>
        <taxon>Streptophyta</taxon>
        <taxon>Embryophyta</taxon>
        <taxon>Tracheophyta</taxon>
        <taxon>Spermatophyta</taxon>
        <taxon>Magnoliopsida</taxon>
        <taxon>Liliopsida</taxon>
        <taxon>Araceae</taxon>
        <taxon>Pothoideae</taxon>
        <taxon>Potheae</taxon>
        <taxon>Anthurium</taxon>
    </lineage>
</organism>
<name>A0A1D1YEI0_9ARAE</name>
<accession>A0A1D1YEI0</accession>
<feature type="region of interest" description="Disordered" evidence="1">
    <location>
        <begin position="67"/>
        <end position="98"/>
    </location>
</feature>